<accession>A0AAN6Y0D0</accession>
<feature type="compositionally biased region" description="Polar residues" evidence="1">
    <location>
        <begin position="305"/>
        <end position="320"/>
    </location>
</feature>
<gene>
    <name evidence="2" type="ORF">QBC37DRAFT_404797</name>
</gene>
<keyword evidence="3" id="KW-1185">Reference proteome</keyword>
<dbReference type="Proteomes" id="UP001301769">
    <property type="component" value="Unassembled WGS sequence"/>
</dbReference>
<dbReference type="AlphaFoldDB" id="A0AAN6Y0D0"/>
<proteinExistence type="predicted"/>
<protein>
    <submittedName>
        <fullName evidence="2">Uncharacterized protein</fullName>
    </submittedName>
</protein>
<reference evidence="2" key="1">
    <citation type="journal article" date="2023" name="Mol. Phylogenet. Evol.">
        <title>Genome-scale phylogeny and comparative genomics of the fungal order Sordariales.</title>
        <authorList>
            <person name="Hensen N."/>
            <person name="Bonometti L."/>
            <person name="Westerberg I."/>
            <person name="Brannstrom I.O."/>
            <person name="Guillou S."/>
            <person name="Cros-Aarteil S."/>
            <person name="Calhoun S."/>
            <person name="Haridas S."/>
            <person name="Kuo A."/>
            <person name="Mondo S."/>
            <person name="Pangilinan J."/>
            <person name="Riley R."/>
            <person name="LaButti K."/>
            <person name="Andreopoulos B."/>
            <person name="Lipzen A."/>
            <person name="Chen C."/>
            <person name="Yan M."/>
            <person name="Daum C."/>
            <person name="Ng V."/>
            <person name="Clum A."/>
            <person name="Steindorff A."/>
            <person name="Ohm R.A."/>
            <person name="Martin F."/>
            <person name="Silar P."/>
            <person name="Natvig D.O."/>
            <person name="Lalanne C."/>
            <person name="Gautier V."/>
            <person name="Ament-Velasquez S.L."/>
            <person name="Kruys A."/>
            <person name="Hutchinson M.I."/>
            <person name="Powell A.J."/>
            <person name="Barry K."/>
            <person name="Miller A.N."/>
            <person name="Grigoriev I.V."/>
            <person name="Debuchy R."/>
            <person name="Gladieux P."/>
            <person name="Hiltunen Thoren M."/>
            <person name="Johannesson H."/>
        </authorList>
    </citation>
    <scope>NUCLEOTIDE SEQUENCE</scope>
    <source>
        <strain evidence="2">PSN293</strain>
    </source>
</reference>
<evidence type="ECO:0000313" key="3">
    <source>
        <dbReference type="Proteomes" id="UP001301769"/>
    </source>
</evidence>
<name>A0AAN6Y0D0_9PEZI</name>
<dbReference type="EMBL" id="MU858222">
    <property type="protein sequence ID" value="KAK4208925.1"/>
    <property type="molecule type" value="Genomic_DNA"/>
</dbReference>
<evidence type="ECO:0000313" key="2">
    <source>
        <dbReference type="EMBL" id="KAK4208925.1"/>
    </source>
</evidence>
<reference evidence="2" key="2">
    <citation type="submission" date="2023-05" db="EMBL/GenBank/DDBJ databases">
        <authorList>
            <consortium name="Lawrence Berkeley National Laboratory"/>
            <person name="Steindorff A."/>
            <person name="Hensen N."/>
            <person name="Bonometti L."/>
            <person name="Westerberg I."/>
            <person name="Brannstrom I.O."/>
            <person name="Guillou S."/>
            <person name="Cros-Aarteil S."/>
            <person name="Calhoun S."/>
            <person name="Haridas S."/>
            <person name="Kuo A."/>
            <person name="Mondo S."/>
            <person name="Pangilinan J."/>
            <person name="Riley R."/>
            <person name="Labutti K."/>
            <person name="Andreopoulos B."/>
            <person name="Lipzen A."/>
            <person name="Chen C."/>
            <person name="Yanf M."/>
            <person name="Daum C."/>
            <person name="Ng V."/>
            <person name="Clum A."/>
            <person name="Ohm R."/>
            <person name="Martin F."/>
            <person name="Silar P."/>
            <person name="Natvig D."/>
            <person name="Lalanne C."/>
            <person name="Gautier V."/>
            <person name="Ament-Velasquez S.L."/>
            <person name="Kruys A."/>
            <person name="Hutchinson M.I."/>
            <person name="Powell A.J."/>
            <person name="Barry K."/>
            <person name="Miller A.N."/>
            <person name="Grigoriev I.V."/>
            <person name="Debuchy R."/>
            <person name="Gladieux P."/>
            <person name="Thoren M.H."/>
            <person name="Johannesson H."/>
        </authorList>
    </citation>
    <scope>NUCLEOTIDE SEQUENCE</scope>
    <source>
        <strain evidence="2">PSN293</strain>
    </source>
</reference>
<organism evidence="2 3">
    <name type="scientific">Rhypophila decipiens</name>
    <dbReference type="NCBI Taxonomy" id="261697"/>
    <lineage>
        <taxon>Eukaryota</taxon>
        <taxon>Fungi</taxon>
        <taxon>Dikarya</taxon>
        <taxon>Ascomycota</taxon>
        <taxon>Pezizomycotina</taxon>
        <taxon>Sordariomycetes</taxon>
        <taxon>Sordariomycetidae</taxon>
        <taxon>Sordariales</taxon>
        <taxon>Naviculisporaceae</taxon>
        <taxon>Rhypophila</taxon>
    </lineage>
</organism>
<evidence type="ECO:0000256" key="1">
    <source>
        <dbReference type="SAM" id="MobiDB-lite"/>
    </source>
</evidence>
<sequence length="529" mass="59828">MICLDTQRGNEAFGAYSESLIRLCYQIYQTSLLWYPNLKLEGDEGDWPQTPQRWNQFTYDMAMNEESDKLTPSLRLLLDESGYIDDIVVRDYLNLLRGQCPSNIIIANPRELETPLQLTAPKDGLNCIHWFDSRPHSSTSKDLTSPIPVSCWTGPKQSQGQDHDSGLFMLLGIRRIASGYPPINDVQASRMVPHFRSTVFVGLLAKKLMPDEKEQQELGIDFSEGFFRDQFNVLKDTSAVLEVDSSGQLAHETSLPDTMVLDTPLGDIPTTHLNARRATAADAAILDTPMSDTPITASHEDIVSPASNSSITHSTRSRSGTRPPDSAMSETPMSDMATGHRAITPLDDPPTYYEITYDIMWFNEFKYSRRSTASRYYGVRFYREFVASKRSLKWSIGLKEFERMEKAQSKLRFWAELYECHKDLGARIASTLLCAFSDDHKNMSQAKQAEVIGITRARLNNREDTTLWSDLKKAERLCSAVLHCSLSDELLVIEGYSSWKVADLNDAVYKAFVSTDPHVKLPIEPYISR</sequence>
<comment type="caution">
    <text evidence="2">The sequence shown here is derived from an EMBL/GenBank/DDBJ whole genome shotgun (WGS) entry which is preliminary data.</text>
</comment>
<feature type="region of interest" description="Disordered" evidence="1">
    <location>
        <begin position="290"/>
        <end position="343"/>
    </location>
</feature>